<accession>A0A8J7U3J0</accession>
<evidence type="ECO:0000313" key="15">
    <source>
        <dbReference type="EMBL" id="MBO1318403.1"/>
    </source>
</evidence>
<dbReference type="GO" id="GO:0005737">
    <property type="term" value="C:cytoplasm"/>
    <property type="evidence" value="ECO:0007669"/>
    <property type="project" value="UniProtKB-SubCell"/>
</dbReference>
<keyword evidence="5 11" id="KW-0862">Zinc</keyword>
<feature type="binding site" evidence="11">
    <location>
        <position position="202"/>
    </location>
    <ligand>
        <name>Zn(2+)</name>
        <dbReference type="ChEBI" id="CHEBI:29105"/>
        <label>1</label>
    </ligand>
</feature>
<keyword evidence="7 11" id="KW-0143">Chaperone</keyword>
<dbReference type="GO" id="GO:0006260">
    <property type="term" value="P:DNA replication"/>
    <property type="evidence" value="ECO:0007669"/>
    <property type="project" value="UniProtKB-KW"/>
</dbReference>
<dbReference type="EMBL" id="JAFREP010000005">
    <property type="protein sequence ID" value="MBO1318403.1"/>
    <property type="molecule type" value="Genomic_DNA"/>
</dbReference>
<dbReference type="PROSITE" id="PS00636">
    <property type="entry name" value="DNAJ_1"/>
    <property type="match status" value="1"/>
</dbReference>
<keyword evidence="2 11" id="KW-0479">Metal-binding</keyword>
<dbReference type="Gene3D" id="1.10.287.110">
    <property type="entry name" value="DnaJ domain"/>
    <property type="match status" value="1"/>
</dbReference>
<comment type="function">
    <text evidence="8 11">Participates actively in the response to hyperosmotic and heat shock by preventing the aggregation of stress-denatured proteins and by disaggregating proteins, also in an autonomous, DnaK-independent fashion. Unfolded proteins bind initially to DnaJ; upon interaction with the DnaJ-bound protein, DnaK hydrolyzes its bound ATP, resulting in the formation of a stable complex. GrpE releases ADP from DnaK; ATP binding to DnaK triggers the release of the substrate protein, thus completing the reaction cycle. Several rounds of ATP-dependent interactions between DnaJ, DnaK and GrpE are required for fully efficient folding. Also involved, together with DnaK and GrpE, in the DNA replication of plasmids through activation of initiation proteins.</text>
</comment>
<dbReference type="Pfam" id="PF00684">
    <property type="entry name" value="DnaJ_CXXCXGXG"/>
    <property type="match status" value="1"/>
</dbReference>
<dbReference type="RefSeq" id="WP_207858154.1">
    <property type="nucleotide sequence ID" value="NZ_JAFREP010000005.1"/>
</dbReference>
<evidence type="ECO:0000256" key="4">
    <source>
        <dbReference type="ARBA" id="ARBA00022771"/>
    </source>
</evidence>
<keyword evidence="3 11" id="KW-0677">Repeat</keyword>
<dbReference type="FunFam" id="2.10.230.10:FF:000002">
    <property type="entry name" value="Molecular chaperone DnaJ"/>
    <property type="match status" value="1"/>
</dbReference>
<dbReference type="InterPro" id="IPR036869">
    <property type="entry name" value="J_dom_sf"/>
</dbReference>
<dbReference type="GO" id="GO:0031072">
    <property type="term" value="F:heat shock protein binding"/>
    <property type="evidence" value="ECO:0007669"/>
    <property type="project" value="InterPro"/>
</dbReference>
<dbReference type="InterPro" id="IPR002939">
    <property type="entry name" value="DnaJ_C"/>
</dbReference>
<dbReference type="HAMAP" id="MF_01152">
    <property type="entry name" value="DnaJ"/>
    <property type="match status" value="1"/>
</dbReference>
<dbReference type="Gene3D" id="2.60.260.20">
    <property type="entry name" value="Urease metallochaperone UreE, N-terminal domain"/>
    <property type="match status" value="2"/>
</dbReference>
<feature type="repeat" description="CXXCXGXG motif" evidence="11">
    <location>
        <begin position="147"/>
        <end position="154"/>
    </location>
</feature>
<dbReference type="InterPro" id="IPR018253">
    <property type="entry name" value="DnaJ_domain_CS"/>
</dbReference>
<comment type="domain">
    <text evidence="11">The J domain is necessary and sufficient to stimulate DnaK ATPase activity. Zinc center 1 plays an important role in the autonomous, DnaK-independent chaperone activity of DnaJ. Zinc center 2 is essential for interaction with DnaK and for DnaJ activity.</text>
</comment>
<dbReference type="InterPro" id="IPR012724">
    <property type="entry name" value="DnaJ"/>
</dbReference>
<feature type="binding site" evidence="11">
    <location>
        <position position="167"/>
    </location>
    <ligand>
        <name>Zn(2+)</name>
        <dbReference type="ChEBI" id="CHEBI:29105"/>
        <label>2</label>
    </ligand>
</feature>
<feature type="domain" description="CR-type" evidence="14">
    <location>
        <begin position="134"/>
        <end position="214"/>
    </location>
</feature>
<dbReference type="CDD" id="cd06257">
    <property type="entry name" value="DnaJ"/>
    <property type="match status" value="1"/>
</dbReference>
<protein>
    <recommendedName>
        <fullName evidence="10 11">Chaperone protein DnaJ</fullName>
    </recommendedName>
</protein>
<feature type="repeat" description="CXXCXGXG motif" evidence="11">
    <location>
        <begin position="202"/>
        <end position="209"/>
    </location>
</feature>
<evidence type="ECO:0000256" key="10">
    <source>
        <dbReference type="ARBA" id="ARBA00067609"/>
    </source>
</evidence>
<dbReference type="GO" id="GO:0005524">
    <property type="term" value="F:ATP binding"/>
    <property type="evidence" value="ECO:0007669"/>
    <property type="project" value="InterPro"/>
</dbReference>
<keyword evidence="6 11" id="KW-0346">Stress response</keyword>
<reference evidence="15" key="1">
    <citation type="submission" date="2021-03" db="EMBL/GenBank/DDBJ databases">
        <authorList>
            <person name="Wang G."/>
        </authorList>
    </citation>
    <scope>NUCLEOTIDE SEQUENCE</scope>
    <source>
        <strain evidence="15">KCTC 12899</strain>
    </source>
</reference>
<dbReference type="CDD" id="cd10747">
    <property type="entry name" value="DnaJ_C"/>
    <property type="match status" value="1"/>
</dbReference>
<dbReference type="GO" id="GO:0051082">
    <property type="term" value="F:unfolded protein binding"/>
    <property type="evidence" value="ECO:0007669"/>
    <property type="project" value="UniProtKB-UniRule"/>
</dbReference>
<dbReference type="PANTHER" id="PTHR43096:SF10">
    <property type="entry name" value="CHAPERONE PROTEIN DNAJ A6, CHLOROPLASTIC"/>
    <property type="match status" value="1"/>
</dbReference>
<evidence type="ECO:0000259" key="13">
    <source>
        <dbReference type="PROSITE" id="PS50076"/>
    </source>
</evidence>
<feature type="binding site" evidence="11">
    <location>
        <position position="147"/>
    </location>
    <ligand>
        <name>Zn(2+)</name>
        <dbReference type="ChEBI" id="CHEBI:29105"/>
        <label>1</label>
    </ligand>
</feature>
<dbReference type="InterPro" id="IPR008971">
    <property type="entry name" value="HSP40/DnaJ_pept-bd"/>
</dbReference>
<feature type="binding site" evidence="11">
    <location>
        <position position="164"/>
    </location>
    <ligand>
        <name>Zn(2+)</name>
        <dbReference type="ChEBI" id="CHEBI:29105"/>
        <label>2</label>
    </ligand>
</feature>
<feature type="repeat" description="CXXCXGXG motif" evidence="11">
    <location>
        <begin position="186"/>
        <end position="193"/>
    </location>
</feature>
<dbReference type="Pfam" id="PF01556">
    <property type="entry name" value="DnaJ_C"/>
    <property type="match status" value="1"/>
</dbReference>
<dbReference type="PANTHER" id="PTHR43096">
    <property type="entry name" value="DNAJ HOMOLOG 1, MITOCHONDRIAL-RELATED"/>
    <property type="match status" value="1"/>
</dbReference>
<comment type="cofactor">
    <cofactor evidence="11">
        <name>Zn(2+)</name>
        <dbReference type="ChEBI" id="CHEBI:29105"/>
    </cofactor>
    <text evidence="11">Binds 2 Zn(2+) ions per monomer.</text>
</comment>
<comment type="subcellular location">
    <subcellularLocation>
        <location evidence="11">Cytoplasm</location>
    </subcellularLocation>
</comment>
<evidence type="ECO:0000259" key="14">
    <source>
        <dbReference type="PROSITE" id="PS51188"/>
    </source>
</evidence>
<name>A0A8J7U3J0_9BACT</name>
<dbReference type="PROSITE" id="PS51188">
    <property type="entry name" value="ZF_CR"/>
    <property type="match status" value="1"/>
</dbReference>
<dbReference type="SUPFAM" id="SSF46565">
    <property type="entry name" value="Chaperone J-domain"/>
    <property type="match status" value="1"/>
</dbReference>
<dbReference type="GO" id="GO:0008270">
    <property type="term" value="F:zinc ion binding"/>
    <property type="evidence" value="ECO:0007669"/>
    <property type="project" value="UniProtKB-UniRule"/>
</dbReference>
<dbReference type="GO" id="GO:0042026">
    <property type="term" value="P:protein refolding"/>
    <property type="evidence" value="ECO:0007669"/>
    <property type="project" value="TreeGrafter"/>
</dbReference>
<dbReference type="FunFam" id="1.10.287.110:FF:000034">
    <property type="entry name" value="Chaperone protein DnaJ"/>
    <property type="match status" value="1"/>
</dbReference>
<feature type="zinc finger region" description="CR-type" evidence="12">
    <location>
        <begin position="134"/>
        <end position="214"/>
    </location>
</feature>
<evidence type="ECO:0000256" key="1">
    <source>
        <dbReference type="ARBA" id="ARBA00022705"/>
    </source>
</evidence>
<feature type="repeat" description="CXXCXGXG motif" evidence="11">
    <location>
        <begin position="164"/>
        <end position="171"/>
    </location>
</feature>
<dbReference type="PROSITE" id="PS50076">
    <property type="entry name" value="DNAJ_2"/>
    <property type="match status" value="1"/>
</dbReference>
<comment type="subunit">
    <text evidence="11">Homodimer.</text>
</comment>
<keyword evidence="4 11" id="KW-0863">Zinc-finger</keyword>
<keyword evidence="16" id="KW-1185">Reference proteome</keyword>
<dbReference type="GO" id="GO:0009408">
    <property type="term" value="P:response to heat"/>
    <property type="evidence" value="ECO:0007669"/>
    <property type="project" value="InterPro"/>
</dbReference>
<feature type="domain" description="J" evidence="13">
    <location>
        <begin position="5"/>
        <end position="70"/>
    </location>
</feature>
<dbReference type="NCBIfam" id="NF008035">
    <property type="entry name" value="PRK10767.1"/>
    <property type="match status" value="1"/>
</dbReference>
<dbReference type="SMART" id="SM00271">
    <property type="entry name" value="DnaJ"/>
    <property type="match status" value="1"/>
</dbReference>
<evidence type="ECO:0000256" key="3">
    <source>
        <dbReference type="ARBA" id="ARBA00022737"/>
    </source>
</evidence>
<comment type="similarity">
    <text evidence="9 11">Belongs to the DnaJ family.</text>
</comment>
<proteinExistence type="inferred from homology"/>
<evidence type="ECO:0000256" key="2">
    <source>
        <dbReference type="ARBA" id="ARBA00022723"/>
    </source>
</evidence>
<evidence type="ECO:0000256" key="5">
    <source>
        <dbReference type="ARBA" id="ARBA00022833"/>
    </source>
</evidence>
<evidence type="ECO:0000256" key="9">
    <source>
        <dbReference type="ARBA" id="ARBA00061004"/>
    </source>
</evidence>
<dbReference type="InterPro" id="IPR036410">
    <property type="entry name" value="HSP_DnaJ_Cys-rich_dom_sf"/>
</dbReference>
<dbReference type="Gene3D" id="2.10.230.10">
    <property type="entry name" value="Heat shock protein DnaJ, cysteine-rich domain"/>
    <property type="match status" value="1"/>
</dbReference>
<organism evidence="15 16">
    <name type="scientific">Acanthopleuribacter pedis</name>
    <dbReference type="NCBI Taxonomy" id="442870"/>
    <lineage>
        <taxon>Bacteria</taxon>
        <taxon>Pseudomonadati</taxon>
        <taxon>Acidobacteriota</taxon>
        <taxon>Holophagae</taxon>
        <taxon>Acanthopleuribacterales</taxon>
        <taxon>Acanthopleuribacteraceae</taxon>
        <taxon>Acanthopleuribacter</taxon>
    </lineage>
</organism>
<evidence type="ECO:0000256" key="7">
    <source>
        <dbReference type="ARBA" id="ARBA00023186"/>
    </source>
</evidence>
<keyword evidence="1 11" id="KW-0235">DNA replication</keyword>
<dbReference type="PRINTS" id="PR00625">
    <property type="entry name" value="JDOMAIN"/>
</dbReference>
<dbReference type="InterPro" id="IPR001623">
    <property type="entry name" value="DnaJ_domain"/>
</dbReference>
<evidence type="ECO:0000256" key="11">
    <source>
        <dbReference type="HAMAP-Rule" id="MF_01152"/>
    </source>
</evidence>
<dbReference type="Pfam" id="PF00226">
    <property type="entry name" value="DnaJ"/>
    <property type="match status" value="1"/>
</dbReference>
<feature type="binding site" evidence="11">
    <location>
        <position position="186"/>
    </location>
    <ligand>
        <name>Zn(2+)</name>
        <dbReference type="ChEBI" id="CHEBI:29105"/>
        <label>2</label>
    </ligand>
</feature>
<comment type="caution">
    <text evidence="15">The sequence shown here is derived from an EMBL/GenBank/DDBJ whole genome shotgun (WGS) entry which is preliminary data.</text>
</comment>
<dbReference type="InterPro" id="IPR001305">
    <property type="entry name" value="HSP_DnaJ_Cys-rich_dom"/>
</dbReference>
<keyword evidence="11" id="KW-0963">Cytoplasm</keyword>
<feature type="binding site" evidence="11">
    <location>
        <position position="189"/>
    </location>
    <ligand>
        <name>Zn(2+)</name>
        <dbReference type="ChEBI" id="CHEBI:29105"/>
        <label>2</label>
    </ligand>
</feature>
<feature type="binding site" evidence="11">
    <location>
        <position position="150"/>
    </location>
    <ligand>
        <name>Zn(2+)</name>
        <dbReference type="ChEBI" id="CHEBI:29105"/>
        <label>1</label>
    </ligand>
</feature>
<gene>
    <name evidence="11 15" type="primary">dnaJ</name>
    <name evidence="15" type="ORF">J3U88_08045</name>
</gene>
<dbReference type="SUPFAM" id="SSF57938">
    <property type="entry name" value="DnaJ/Hsp40 cysteine-rich domain"/>
    <property type="match status" value="1"/>
</dbReference>
<evidence type="ECO:0000256" key="12">
    <source>
        <dbReference type="PROSITE-ProRule" id="PRU00546"/>
    </source>
</evidence>
<dbReference type="Proteomes" id="UP000664417">
    <property type="component" value="Unassembled WGS sequence"/>
</dbReference>
<evidence type="ECO:0000256" key="8">
    <source>
        <dbReference type="ARBA" id="ARBA00053423"/>
    </source>
</evidence>
<dbReference type="CDD" id="cd10719">
    <property type="entry name" value="DnaJ_zf"/>
    <property type="match status" value="1"/>
</dbReference>
<evidence type="ECO:0000256" key="6">
    <source>
        <dbReference type="ARBA" id="ARBA00023016"/>
    </source>
</evidence>
<dbReference type="NCBIfam" id="TIGR02349">
    <property type="entry name" value="DnaJ_bact"/>
    <property type="match status" value="1"/>
</dbReference>
<feature type="binding site" evidence="11">
    <location>
        <position position="205"/>
    </location>
    <ligand>
        <name>Zn(2+)</name>
        <dbReference type="ChEBI" id="CHEBI:29105"/>
        <label>1</label>
    </ligand>
</feature>
<sequence length="373" mass="40928">MAEQDYYQTLGVAKDASDQEIKKAYRKLALKYHPDKNPDDKEAEEKFKQAAEAYQILSDKEKRQVYDQYGHAGLRGSGGFGGFNADAFSGFEDILGDFFGFGRGGGGSRSRTRARQGRSLEQVLELGFMEAFEGVDKTVKVVKNENCDTCEGSGLRAGASRKTCGTCGGHGQVQVQSGFFAISRTCPTCRGTGQIVDPSDRCRTCYGKGVVEKETEIKVHIQPGVDTGMQLRVSGKGEPGQHGGPPGDLYLHLKVEEHEYFHRKGDDLYASVPISFSQAALGTELPIPTLKGEEQLAIPEGTQSGKRFRIPGAGFSIVGRPHRFGDLYVEVVVQTPTKLSKKERELYKELAALNDESAQEEKSVFQKVVDFFN</sequence>
<evidence type="ECO:0000313" key="16">
    <source>
        <dbReference type="Proteomes" id="UP000664417"/>
    </source>
</evidence>
<dbReference type="FunFam" id="2.60.260.20:FF:000005">
    <property type="entry name" value="Chaperone protein dnaJ 1, mitochondrial"/>
    <property type="match status" value="1"/>
</dbReference>
<dbReference type="AlphaFoldDB" id="A0A8J7U3J0"/>
<dbReference type="SUPFAM" id="SSF49493">
    <property type="entry name" value="HSP40/DnaJ peptide-binding domain"/>
    <property type="match status" value="2"/>
</dbReference>